<evidence type="ECO:0000256" key="2">
    <source>
        <dbReference type="ARBA" id="ARBA00022692"/>
    </source>
</evidence>
<dbReference type="EMBL" id="JAAXOO010000002">
    <property type="protein sequence ID" value="NKY33209.1"/>
    <property type="molecule type" value="Genomic_DNA"/>
</dbReference>
<dbReference type="InterPro" id="IPR003807">
    <property type="entry name" value="DUF202"/>
</dbReference>
<accession>A0A846XDH9</accession>
<dbReference type="GO" id="GO:0012505">
    <property type="term" value="C:endomembrane system"/>
    <property type="evidence" value="ECO:0007669"/>
    <property type="project" value="UniProtKB-SubCell"/>
</dbReference>
<gene>
    <name evidence="7" type="ORF">HGA13_09025</name>
</gene>
<evidence type="ECO:0000259" key="6">
    <source>
        <dbReference type="Pfam" id="PF02656"/>
    </source>
</evidence>
<dbReference type="Proteomes" id="UP000565715">
    <property type="component" value="Unassembled WGS sequence"/>
</dbReference>
<keyword evidence="3 5" id="KW-1133">Transmembrane helix</keyword>
<dbReference type="AlphaFoldDB" id="A0A846XDH9"/>
<keyword evidence="2 5" id="KW-0812">Transmembrane</keyword>
<keyword evidence="4 5" id="KW-0472">Membrane</keyword>
<evidence type="ECO:0000256" key="5">
    <source>
        <dbReference type="SAM" id="Phobius"/>
    </source>
</evidence>
<name>A0A846XDH9_9NOCA</name>
<sequence>MTLRDWRPKQFKVGEDPDPRFTLANERTFLAWARTALGLVAAAVGLEAFGTDVVGPVVRTVLVLGLLVGAAVVGIFAFTRWLSVEGALRTGRSLPVPAISWLLVGLVVGAALVLGVVVVVR</sequence>
<dbReference type="Pfam" id="PF02656">
    <property type="entry name" value="DUF202"/>
    <property type="match status" value="1"/>
</dbReference>
<feature type="domain" description="DUF202" evidence="6">
    <location>
        <begin position="20"/>
        <end position="85"/>
    </location>
</feature>
<feature type="transmembrane region" description="Helical" evidence="5">
    <location>
        <begin position="98"/>
        <end position="120"/>
    </location>
</feature>
<feature type="transmembrane region" description="Helical" evidence="5">
    <location>
        <begin position="61"/>
        <end position="78"/>
    </location>
</feature>
<comment type="subcellular location">
    <subcellularLocation>
        <location evidence="1">Endomembrane system</location>
        <topology evidence="1">Multi-pass membrane protein</topology>
    </subcellularLocation>
</comment>
<evidence type="ECO:0000256" key="3">
    <source>
        <dbReference type="ARBA" id="ARBA00022989"/>
    </source>
</evidence>
<comment type="caution">
    <text evidence="7">The sequence shown here is derived from an EMBL/GenBank/DDBJ whole genome shotgun (WGS) entry which is preliminary data.</text>
</comment>
<reference evidence="7 8" key="1">
    <citation type="submission" date="2020-04" db="EMBL/GenBank/DDBJ databases">
        <title>MicrobeNet Type strains.</title>
        <authorList>
            <person name="Nicholson A.C."/>
        </authorList>
    </citation>
    <scope>NUCLEOTIDE SEQUENCE [LARGE SCALE GENOMIC DNA]</scope>
    <source>
        <strain evidence="7 8">DSM 45078</strain>
    </source>
</reference>
<evidence type="ECO:0000256" key="1">
    <source>
        <dbReference type="ARBA" id="ARBA00004127"/>
    </source>
</evidence>
<proteinExistence type="predicted"/>
<evidence type="ECO:0000256" key="4">
    <source>
        <dbReference type="ARBA" id="ARBA00023136"/>
    </source>
</evidence>
<dbReference type="RefSeq" id="WP_068040270.1">
    <property type="nucleotide sequence ID" value="NZ_JAAXOO010000002.1"/>
</dbReference>
<evidence type="ECO:0000313" key="8">
    <source>
        <dbReference type="Proteomes" id="UP000565715"/>
    </source>
</evidence>
<keyword evidence="8" id="KW-1185">Reference proteome</keyword>
<evidence type="ECO:0000313" key="7">
    <source>
        <dbReference type="EMBL" id="NKY33209.1"/>
    </source>
</evidence>
<organism evidence="7 8">
    <name type="scientific">Nocardia speluncae</name>
    <dbReference type="NCBI Taxonomy" id="419477"/>
    <lineage>
        <taxon>Bacteria</taxon>
        <taxon>Bacillati</taxon>
        <taxon>Actinomycetota</taxon>
        <taxon>Actinomycetes</taxon>
        <taxon>Mycobacteriales</taxon>
        <taxon>Nocardiaceae</taxon>
        <taxon>Nocardia</taxon>
    </lineage>
</organism>
<protein>
    <submittedName>
        <fullName evidence="7">DUF202 domain-containing protein</fullName>
    </submittedName>
</protein>